<dbReference type="InterPro" id="IPR013783">
    <property type="entry name" value="Ig-like_fold"/>
</dbReference>
<dbReference type="Proteomes" id="UP000654075">
    <property type="component" value="Unassembled WGS sequence"/>
</dbReference>
<comment type="caution">
    <text evidence="2">The sequence shown here is derived from an EMBL/GenBank/DDBJ whole genome shotgun (WGS) entry which is preliminary data.</text>
</comment>
<dbReference type="EMBL" id="CAJNNV010011793">
    <property type="protein sequence ID" value="CAE8600089.1"/>
    <property type="molecule type" value="Genomic_DNA"/>
</dbReference>
<evidence type="ECO:0000313" key="3">
    <source>
        <dbReference type="Proteomes" id="UP000654075"/>
    </source>
</evidence>
<feature type="non-terminal residue" evidence="2">
    <location>
        <position position="218"/>
    </location>
</feature>
<organism evidence="2 3">
    <name type="scientific">Polarella glacialis</name>
    <name type="common">Dinoflagellate</name>
    <dbReference type="NCBI Taxonomy" id="89957"/>
    <lineage>
        <taxon>Eukaryota</taxon>
        <taxon>Sar</taxon>
        <taxon>Alveolata</taxon>
        <taxon>Dinophyceae</taxon>
        <taxon>Suessiales</taxon>
        <taxon>Suessiaceae</taxon>
        <taxon>Polarella</taxon>
    </lineage>
</organism>
<evidence type="ECO:0000313" key="2">
    <source>
        <dbReference type="EMBL" id="CAE8600089.1"/>
    </source>
</evidence>
<name>A0A813EQR7_POLGL</name>
<dbReference type="AlphaFoldDB" id="A0A813EQR7"/>
<dbReference type="InterPro" id="IPR032350">
    <property type="entry name" value="Nbr1_FW"/>
</dbReference>
<dbReference type="Pfam" id="PF16158">
    <property type="entry name" value="N_BRCA1_IG"/>
    <property type="match status" value="1"/>
</dbReference>
<proteinExistence type="predicted"/>
<sequence>DGQGQVDIRALHASCPTEVFSEPKMFVAKFVRGGSMLAEHQTLRTAHNLQDLRRWIDARSASGLSADVILDDGVEQRLLDPSSCPRASWPWFVRLGGKGAEPTLACGLVDEAAWSPRLAGQAFEVSFWLANTGSRPWPKGTVLSLRDGESMGFGAAGGAFGQEVPVGTIIPLTMQFVGPASGAYAVWSLADPDRQPFGALLWIDARAAEPLARVKADS</sequence>
<keyword evidence="3" id="KW-1185">Reference proteome</keyword>
<feature type="domain" description="Nbr1 FW" evidence="1">
    <location>
        <begin position="119"/>
        <end position="204"/>
    </location>
</feature>
<protein>
    <recommendedName>
        <fullName evidence="1">Nbr1 FW domain-containing protein</fullName>
    </recommendedName>
</protein>
<dbReference type="Gene3D" id="2.60.40.10">
    <property type="entry name" value="Immunoglobulins"/>
    <property type="match status" value="1"/>
</dbReference>
<accession>A0A813EQR7</accession>
<reference evidence="2" key="1">
    <citation type="submission" date="2021-02" db="EMBL/GenBank/DDBJ databases">
        <authorList>
            <person name="Dougan E. K."/>
            <person name="Rhodes N."/>
            <person name="Thang M."/>
            <person name="Chan C."/>
        </authorList>
    </citation>
    <scope>NUCLEOTIDE SEQUENCE</scope>
</reference>
<evidence type="ECO:0000259" key="1">
    <source>
        <dbReference type="Pfam" id="PF16158"/>
    </source>
</evidence>
<gene>
    <name evidence="2" type="ORF">PGLA1383_LOCUS18424</name>
</gene>